<organism evidence="2 3">
    <name type="scientific">Flavobacterium rakeshii</name>
    <dbReference type="NCBI Taxonomy" id="1038845"/>
    <lineage>
        <taxon>Bacteria</taxon>
        <taxon>Pseudomonadati</taxon>
        <taxon>Bacteroidota</taxon>
        <taxon>Flavobacteriia</taxon>
        <taxon>Flavobacteriales</taxon>
        <taxon>Flavobacteriaceae</taxon>
        <taxon>Flavobacterium</taxon>
    </lineage>
</organism>
<keyword evidence="1" id="KW-0472">Membrane</keyword>
<dbReference type="AlphaFoldDB" id="A0A6N8HBS0"/>
<evidence type="ECO:0000313" key="3">
    <source>
        <dbReference type="Proteomes" id="UP000433945"/>
    </source>
</evidence>
<keyword evidence="3" id="KW-1185">Reference proteome</keyword>
<dbReference type="RefSeq" id="WP_157483148.1">
    <property type="nucleotide sequence ID" value="NZ_WOWP01000031.1"/>
</dbReference>
<sequence length="90" mass="10524">MRAYWIFFLRVNLINLIVSLGMTFNNIIMLPVILCTFGMAFGFLGYYYFYKNELYLYYNLGFTKLKLGIMTLVINAVISLPLFILLILLS</sequence>
<comment type="caution">
    <text evidence="2">The sequence shown here is derived from an EMBL/GenBank/DDBJ whole genome shotgun (WGS) entry which is preliminary data.</text>
</comment>
<accession>A0A6N8HBS0</accession>
<protein>
    <submittedName>
        <fullName evidence="2">Uncharacterized protein</fullName>
    </submittedName>
</protein>
<dbReference type="Proteomes" id="UP000433945">
    <property type="component" value="Unassembled WGS sequence"/>
</dbReference>
<keyword evidence="1" id="KW-1133">Transmembrane helix</keyword>
<name>A0A6N8HBS0_9FLAO</name>
<evidence type="ECO:0000256" key="1">
    <source>
        <dbReference type="SAM" id="Phobius"/>
    </source>
</evidence>
<dbReference type="EMBL" id="WOWP01000031">
    <property type="protein sequence ID" value="MUV03911.1"/>
    <property type="molecule type" value="Genomic_DNA"/>
</dbReference>
<feature type="transmembrane region" description="Helical" evidence="1">
    <location>
        <begin position="31"/>
        <end position="49"/>
    </location>
</feature>
<proteinExistence type="predicted"/>
<feature type="transmembrane region" description="Helical" evidence="1">
    <location>
        <begin position="6"/>
        <end position="24"/>
    </location>
</feature>
<keyword evidence="1" id="KW-0812">Transmembrane</keyword>
<reference evidence="2 3" key="1">
    <citation type="submission" date="2019-12" db="EMBL/GenBank/DDBJ databases">
        <authorList>
            <person name="Sun J.-Q."/>
        </authorList>
    </citation>
    <scope>NUCLEOTIDE SEQUENCE [LARGE SCALE GENOMIC DNA]</scope>
    <source>
        <strain evidence="2 3">JCM 17928</strain>
    </source>
</reference>
<evidence type="ECO:0000313" key="2">
    <source>
        <dbReference type="EMBL" id="MUV03911.1"/>
    </source>
</evidence>
<feature type="transmembrane region" description="Helical" evidence="1">
    <location>
        <begin position="69"/>
        <end position="89"/>
    </location>
</feature>
<dbReference type="OrthoDB" id="1367180at2"/>
<gene>
    <name evidence="2" type="ORF">GN157_09350</name>
</gene>